<evidence type="ECO:0000313" key="2">
    <source>
        <dbReference type="Proteomes" id="UP000827872"/>
    </source>
</evidence>
<evidence type="ECO:0000313" key="1">
    <source>
        <dbReference type="EMBL" id="KAH7996385.1"/>
    </source>
</evidence>
<dbReference type="Proteomes" id="UP000827872">
    <property type="component" value="Linkage Group LG15"/>
</dbReference>
<reference evidence="1" key="1">
    <citation type="submission" date="2021-08" db="EMBL/GenBank/DDBJ databases">
        <title>The first chromosome-level gecko genome reveals the dynamic sex chromosomes of Neotropical dwarf geckos (Sphaerodactylidae: Sphaerodactylus).</title>
        <authorList>
            <person name="Pinto B.J."/>
            <person name="Keating S.E."/>
            <person name="Gamble T."/>
        </authorList>
    </citation>
    <scope>NUCLEOTIDE SEQUENCE</scope>
    <source>
        <strain evidence="1">TG3544</strain>
    </source>
</reference>
<dbReference type="EMBL" id="CM037628">
    <property type="protein sequence ID" value="KAH7996385.1"/>
    <property type="molecule type" value="Genomic_DNA"/>
</dbReference>
<keyword evidence="2" id="KW-1185">Reference proteome</keyword>
<gene>
    <name evidence="1" type="ORF">K3G42_005458</name>
</gene>
<name>A0ACB8EV10_9SAUR</name>
<protein>
    <submittedName>
        <fullName evidence="1">Uncharacterized protein</fullName>
    </submittedName>
</protein>
<organism evidence="1 2">
    <name type="scientific">Sphaerodactylus townsendi</name>
    <dbReference type="NCBI Taxonomy" id="933632"/>
    <lineage>
        <taxon>Eukaryota</taxon>
        <taxon>Metazoa</taxon>
        <taxon>Chordata</taxon>
        <taxon>Craniata</taxon>
        <taxon>Vertebrata</taxon>
        <taxon>Euteleostomi</taxon>
        <taxon>Lepidosauria</taxon>
        <taxon>Squamata</taxon>
        <taxon>Bifurcata</taxon>
        <taxon>Gekkota</taxon>
        <taxon>Sphaerodactylidae</taxon>
        <taxon>Sphaerodactylus</taxon>
    </lineage>
</organism>
<comment type="caution">
    <text evidence="1">The sequence shown here is derived from an EMBL/GenBank/DDBJ whole genome shotgun (WGS) entry which is preliminary data.</text>
</comment>
<accession>A0ACB8EV10</accession>
<sequence length="118" mass="12574">MSIFLKKNLSHSSRLCTALAVSTDLLPSVLIYSGSGRSCVTASSVSFLDGIQDGSAAEEVRGGSSVAPNAAGLGGIVDLPQCVQRFRLGVFEQISLALWMEKGRQRSRETVMGVQERK</sequence>
<proteinExistence type="predicted"/>